<evidence type="ECO:0000256" key="1">
    <source>
        <dbReference type="SAM" id="Coils"/>
    </source>
</evidence>
<feature type="coiled-coil region" evidence="1">
    <location>
        <begin position="166"/>
        <end position="193"/>
    </location>
</feature>
<dbReference type="GO" id="GO:0030170">
    <property type="term" value="F:pyridoxal phosphate binding"/>
    <property type="evidence" value="ECO:0007669"/>
    <property type="project" value="InterPro"/>
</dbReference>
<keyword evidence="2" id="KW-0472">Membrane</keyword>
<dbReference type="GO" id="GO:0003824">
    <property type="term" value="F:catalytic activity"/>
    <property type="evidence" value="ECO:0007669"/>
    <property type="project" value="InterPro"/>
</dbReference>
<dbReference type="AlphaFoldDB" id="A0A914R5T7"/>
<evidence type="ECO:0000256" key="2">
    <source>
        <dbReference type="SAM" id="Phobius"/>
    </source>
</evidence>
<dbReference type="InterPro" id="IPR005303">
    <property type="entry name" value="MOCOS_middle"/>
</dbReference>
<reference evidence="5" key="1">
    <citation type="submission" date="2022-11" db="UniProtKB">
        <authorList>
            <consortium name="WormBaseParasite"/>
        </authorList>
    </citation>
    <scope>IDENTIFICATION</scope>
</reference>
<dbReference type="GO" id="GO:0030151">
    <property type="term" value="F:molybdenum ion binding"/>
    <property type="evidence" value="ECO:0007669"/>
    <property type="project" value="InterPro"/>
</dbReference>
<keyword evidence="1" id="KW-0175">Coiled coil</keyword>
<organism evidence="4 5">
    <name type="scientific">Panagrolaimus davidi</name>
    <dbReference type="NCBI Taxonomy" id="227884"/>
    <lineage>
        <taxon>Eukaryota</taxon>
        <taxon>Metazoa</taxon>
        <taxon>Ecdysozoa</taxon>
        <taxon>Nematoda</taxon>
        <taxon>Chromadorea</taxon>
        <taxon>Rhabditida</taxon>
        <taxon>Tylenchina</taxon>
        <taxon>Panagrolaimomorpha</taxon>
        <taxon>Panagrolaimoidea</taxon>
        <taxon>Panagrolaimidae</taxon>
        <taxon>Panagrolaimus</taxon>
    </lineage>
</organism>
<sequence>MGVLQENRVIVAVTGASVAAFGIFAFNHFLRRYRYWNSEFKEVGNVKELFLYPIKSGKSMNIEWMDCKKNGAKYNENGDRHFLVVDEKANHLFLTARQYPKLVLIESKVIDDILIMTVPNGDTVNINLKEVKSRQDIRNGIKSEFWKNPVPILPDYPAYQDLASFMATTETSVDELNSRLEKLESNVECKVSARNFRPNINIEGTKPFDEDWWLDVKIGEAEFACFKPCTRCIMTTVNPDTGKFDKNMQPFRLLKSYRLTPKGKLRDLYQDSPIFGVNMIIKKEGRIKVGDKVFVRYKPSSF</sequence>
<proteinExistence type="predicted"/>
<evidence type="ECO:0000313" key="4">
    <source>
        <dbReference type="Proteomes" id="UP000887578"/>
    </source>
</evidence>
<dbReference type="PANTHER" id="PTHR36930:SF1">
    <property type="entry name" value="MOSC DOMAIN-CONTAINING PROTEIN"/>
    <property type="match status" value="1"/>
</dbReference>
<dbReference type="InterPro" id="IPR005302">
    <property type="entry name" value="MoCF_Sase_C"/>
</dbReference>
<dbReference type="Proteomes" id="UP000887578">
    <property type="component" value="Unplaced"/>
</dbReference>
<dbReference type="SUPFAM" id="SSF50800">
    <property type="entry name" value="PK beta-barrel domain-like"/>
    <property type="match status" value="1"/>
</dbReference>
<keyword evidence="2" id="KW-0812">Transmembrane</keyword>
<dbReference type="Pfam" id="PF03476">
    <property type="entry name" value="MOSC_N"/>
    <property type="match status" value="1"/>
</dbReference>
<protein>
    <submittedName>
        <fullName evidence="5">MOSC domain-containing protein</fullName>
    </submittedName>
</protein>
<dbReference type="PANTHER" id="PTHR36930">
    <property type="entry name" value="METAL-SULFUR CLUSTER BIOSYNTHESIS PROTEINS YUAD-RELATED"/>
    <property type="match status" value="1"/>
</dbReference>
<dbReference type="InterPro" id="IPR011037">
    <property type="entry name" value="Pyrv_Knase-like_insert_dom_sf"/>
</dbReference>
<keyword evidence="4" id="KW-1185">Reference proteome</keyword>
<evidence type="ECO:0000259" key="3">
    <source>
        <dbReference type="PROSITE" id="PS51340"/>
    </source>
</evidence>
<accession>A0A914R5T7</accession>
<dbReference type="InterPro" id="IPR052716">
    <property type="entry name" value="MOSC_domain"/>
</dbReference>
<feature type="domain" description="MOSC" evidence="3">
    <location>
        <begin position="129"/>
        <end position="296"/>
    </location>
</feature>
<dbReference type="SUPFAM" id="SSF141673">
    <property type="entry name" value="MOSC N-terminal domain-like"/>
    <property type="match status" value="1"/>
</dbReference>
<dbReference type="Pfam" id="PF03473">
    <property type="entry name" value="MOSC"/>
    <property type="match status" value="1"/>
</dbReference>
<keyword evidence="2" id="KW-1133">Transmembrane helix</keyword>
<evidence type="ECO:0000313" key="5">
    <source>
        <dbReference type="WBParaSite" id="PDA_v2.g6803.t1"/>
    </source>
</evidence>
<dbReference type="WBParaSite" id="PDA_v2.g6803.t1">
    <property type="protein sequence ID" value="PDA_v2.g6803.t1"/>
    <property type="gene ID" value="PDA_v2.g6803"/>
</dbReference>
<name>A0A914R5T7_9BILA</name>
<feature type="transmembrane region" description="Helical" evidence="2">
    <location>
        <begin position="12"/>
        <end position="30"/>
    </location>
</feature>
<dbReference type="PROSITE" id="PS51340">
    <property type="entry name" value="MOSC"/>
    <property type="match status" value="1"/>
</dbReference>